<evidence type="ECO:0000313" key="2">
    <source>
        <dbReference type="EMBL" id="KAL0098664.1"/>
    </source>
</evidence>
<gene>
    <name evidence="2" type="ORF">PUN28_020620</name>
</gene>
<dbReference type="EMBL" id="JADYXP020000043">
    <property type="protein sequence ID" value="KAL0098664.1"/>
    <property type="molecule type" value="Genomic_DNA"/>
</dbReference>
<sequence length="127" mass="15268">MLPCFLINNTKQYRASWFILLNSTSLQTINLRILCIFFFFYNQRIITLISYIKIKVIEAESIYQFLLQISLRPLEFCGMGMFYFGYKFIYKFFMWILTVIIFVLQMDSSPMSRIPNKINVTCFDRDV</sequence>
<accession>A0AAW2E4S8</accession>
<keyword evidence="3" id="KW-1185">Reference proteome</keyword>
<protein>
    <recommendedName>
        <fullName evidence="4">Transmembrane protein</fullName>
    </recommendedName>
</protein>
<keyword evidence="1" id="KW-0472">Membrane</keyword>
<evidence type="ECO:0008006" key="4">
    <source>
        <dbReference type="Google" id="ProtNLM"/>
    </source>
</evidence>
<feature type="transmembrane region" description="Helical" evidence="1">
    <location>
        <begin position="88"/>
        <end position="104"/>
    </location>
</feature>
<feature type="transmembrane region" description="Helical" evidence="1">
    <location>
        <begin position="15"/>
        <end position="41"/>
    </location>
</feature>
<proteinExistence type="predicted"/>
<organism evidence="2 3">
    <name type="scientific">Cardiocondyla obscurior</name>
    <dbReference type="NCBI Taxonomy" id="286306"/>
    <lineage>
        <taxon>Eukaryota</taxon>
        <taxon>Metazoa</taxon>
        <taxon>Ecdysozoa</taxon>
        <taxon>Arthropoda</taxon>
        <taxon>Hexapoda</taxon>
        <taxon>Insecta</taxon>
        <taxon>Pterygota</taxon>
        <taxon>Neoptera</taxon>
        <taxon>Endopterygota</taxon>
        <taxon>Hymenoptera</taxon>
        <taxon>Apocrita</taxon>
        <taxon>Aculeata</taxon>
        <taxon>Formicoidea</taxon>
        <taxon>Formicidae</taxon>
        <taxon>Myrmicinae</taxon>
        <taxon>Cardiocondyla</taxon>
    </lineage>
</organism>
<dbReference type="Proteomes" id="UP001430953">
    <property type="component" value="Unassembled WGS sequence"/>
</dbReference>
<keyword evidence="1" id="KW-0812">Transmembrane</keyword>
<dbReference type="AlphaFoldDB" id="A0AAW2E4S8"/>
<evidence type="ECO:0000313" key="3">
    <source>
        <dbReference type="Proteomes" id="UP001430953"/>
    </source>
</evidence>
<comment type="caution">
    <text evidence="2">The sequence shown here is derived from an EMBL/GenBank/DDBJ whole genome shotgun (WGS) entry which is preliminary data.</text>
</comment>
<name>A0AAW2E4S8_9HYME</name>
<reference evidence="2 3" key="1">
    <citation type="submission" date="2023-03" db="EMBL/GenBank/DDBJ databases">
        <title>High recombination rates correlate with genetic variation in Cardiocondyla obscurior ants.</title>
        <authorList>
            <person name="Errbii M."/>
        </authorList>
    </citation>
    <scope>NUCLEOTIDE SEQUENCE [LARGE SCALE GENOMIC DNA]</scope>
    <source>
        <strain evidence="2">Alpha-2009</strain>
        <tissue evidence="2">Whole body</tissue>
    </source>
</reference>
<keyword evidence="1" id="KW-1133">Transmembrane helix</keyword>
<evidence type="ECO:0000256" key="1">
    <source>
        <dbReference type="SAM" id="Phobius"/>
    </source>
</evidence>